<sequence>MTAPHRTTPAGRPALMARRLVAALASHRIRVQMYGAMDGRALVSVYPDLVVVCDGQLYQWWTGRESESGRPVMAYGHAASVASTARRVMARREELRRRWPVVASLGEDLSWVA</sequence>
<dbReference type="OrthoDB" id="3481861at2"/>
<accession>A0A3A4A0K0</accession>
<reference evidence="1 2" key="1">
    <citation type="submission" date="2018-09" db="EMBL/GenBank/DDBJ databases">
        <title>YIM 75507 draft genome.</title>
        <authorList>
            <person name="Tang S."/>
            <person name="Feng Y."/>
        </authorList>
    </citation>
    <scope>NUCLEOTIDE SEQUENCE [LARGE SCALE GENOMIC DNA]</scope>
    <source>
        <strain evidence="1 2">YIM 75507</strain>
    </source>
</reference>
<proteinExistence type="predicted"/>
<dbReference type="AlphaFoldDB" id="A0A3A4A0K0"/>
<comment type="caution">
    <text evidence="1">The sequence shown here is derived from an EMBL/GenBank/DDBJ whole genome shotgun (WGS) entry which is preliminary data.</text>
</comment>
<dbReference type="Proteomes" id="UP000265768">
    <property type="component" value="Unassembled WGS sequence"/>
</dbReference>
<name>A0A3A4A0K0_9ACTN</name>
<dbReference type="EMBL" id="QZEY01000035">
    <property type="protein sequence ID" value="RJL19729.1"/>
    <property type="molecule type" value="Genomic_DNA"/>
</dbReference>
<evidence type="ECO:0000313" key="2">
    <source>
        <dbReference type="Proteomes" id="UP000265768"/>
    </source>
</evidence>
<evidence type="ECO:0000313" key="1">
    <source>
        <dbReference type="EMBL" id="RJL19729.1"/>
    </source>
</evidence>
<gene>
    <name evidence="1" type="ORF">D5H75_40090</name>
</gene>
<organism evidence="1 2">
    <name type="scientific">Bailinhaonella thermotolerans</name>
    <dbReference type="NCBI Taxonomy" id="1070861"/>
    <lineage>
        <taxon>Bacteria</taxon>
        <taxon>Bacillati</taxon>
        <taxon>Actinomycetota</taxon>
        <taxon>Actinomycetes</taxon>
        <taxon>Streptosporangiales</taxon>
        <taxon>Streptosporangiaceae</taxon>
        <taxon>Bailinhaonella</taxon>
    </lineage>
</organism>
<dbReference type="RefSeq" id="WP_119931874.1">
    <property type="nucleotide sequence ID" value="NZ_QZEY01000035.1"/>
</dbReference>
<protein>
    <submittedName>
        <fullName evidence="1">Uncharacterized protein</fullName>
    </submittedName>
</protein>
<keyword evidence="2" id="KW-1185">Reference proteome</keyword>